<sequence length="466" mass="50482">MGTQNEGVVDLPADIERSASGEFYDGNAIAERSGGQASIFSSIVNVANTTVGAGLLVQPYGFSFTGWALGMVIITFVYITSICTNLMIADVAAVITEEELTYQIMADQALPRFSYIVDSAAIIVGFGIGCSYTIVATDMMSMITGTDRWIWTISFTLCTAPMCFLRNIDSLRFTSTVSVGCLLFLSAVTVAYASSSGQTGTGGTLDACAGFEGERSCTGDVSIGTNSFFMMMNGIVFFVQGLVCHFTSPYIIRELEKPTRQRVAMVYAGGSGLAYCLYSIVGVSGYWTFGDSVEGNILNNYPRNALTTTMRVLVSFVVLFGYPMSCFSSRSSIEGLVSKFKCTKKTQQRSKEKRLVRGVGGDSSWIGYLSRNTLFLDSIKAPITYAWLFLTMLVGLFVMDIAITLGLAGTFGTAFLFYIAPGVMHLRLIKKSSHCLSLGIWASITFGVIIFTFGILFLVNPVYLHT</sequence>
<feature type="transmembrane region" description="Helical" evidence="9">
    <location>
        <begin position="264"/>
        <end position="289"/>
    </location>
</feature>
<feature type="domain" description="Amino acid transporter transmembrane" evidence="10">
    <location>
        <begin position="36"/>
        <end position="458"/>
    </location>
</feature>
<evidence type="ECO:0000256" key="9">
    <source>
        <dbReference type="SAM" id="Phobius"/>
    </source>
</evidence>
<comment type="similarity">
    <text evidence="2">Belongs to the amino acid/polyamine transporter 2 family.</text>
</comment>
<keyword evidence="7 9" id="KW-1133">Transmembrane helix</keyword>
<comment type="subcellular location">
    <subcellularLocation>
        <location evidence="1">Vacuole membrane</location>
        <topology evidence="1">Multi-pass membrane protein</topology>
    </subcellularLocation>
</comment>
<dbReference type="InterPro" id="IPR013057">
    <property type="entry name" value="AA_transpt_TM"/>
</dbReference>
<evidence type="ECO:0000256" key="3">
    <source>
        <dbReference type="ARBA" id="ARBA00022448"/>
    </source>
</evidence>
<dbReference type="Pfam" id="PF01490">
    <property type="entry name" value="Aa_trans"/>
    <property type="match status" value="1"/>
</dbReference>
<feature type="transmembrane region" description="Helical" evidence="9">
    <location>
        <begin position="405"/>
        <end position="426"/>
    </location>
</feature>
<protein>
    <recommendedName>
        <fullName evidence="10">Amino acid transporter transmembrane domain-containing protein</fullName>
    </recommendedName>
</protein>
<feature type="transmembrane region" description="Helical" evidence="9">
    <location>
        <begin position="67"/>
        <end position="95"/>
    </location>
</feature>
<dbReference type="EMBL" id="HBNS01017980">
    <property type="protein sequence ID" value="CAE4606153.1"/>
    <property type="molecule type" value="Transcribed_RNA"/>
</dbReference>
<feature type="transmembrane region" description="Helical" evidence="9">
    <location>
        <begin position="115"/>
        <end position="136"/>
    </location>
</feature>
<dbReference type="GO" id="GO:0005313">
    <property type="term" value="F:L-glutamate transmembrane transporter activity"/>
    <property type="evidence" value="ECO:0007669"/>
    <property type="project" value="TreeGrafter"/>
</dbReference>
<evidence type="ECO:0000259" key="10">
    <source>
        <dbReference type="Pfam" id="PF01490"/>
    </source>
</evidence>
<proteinExistence type="inferred from homology"/>
<dbReference type="AlphaFoldDB" id="A0A7S4VVZ7"/>
<feature type="transmembrane region" description="Helical" evidence="9">
    <location>
        <begin position="148"/>
        <end position="165"/>
    </location>
</feature>
<dbReference type="GO" id="GO:0005774">
    <property type="term" value="C:vacuolar membrane"/>
    <property type="evidence" value="ECO:0007669"/>
    <property type="project" value="UniProtKB-SubCell"/>
</dbReference>
<evidence type="ECO:0000256" key="1">
    <source>
        <dbReference type="ARBA" id="ARBA00004128"/>
    </source>
</evidence>
<evidence type="ECO:0000256" key="7">
    <source>
        <dbReference type="ARBA" id="ARBA00022989"/>
    </source>
</evidence>
<dbReference type="GO" id="GO:0015194">
    <property type="term" value="F:L-serine transmembrane transporter activity"/>
    <property type="evidence" value="ECO:0007669"/>
    <property type="project" value="TreeGrafter"/>
</dbReference>
<dbReference type="PANTHER" id="PTHR22950">
    <property type="entry name" value="AMINO ACID TRANSPORTER"/>
    <property type="match status" value="1"/>
</dbReference>
<feature type="transmembrane region" description="Helical" evidence="9">
    <location>
        <begin position="228"/>
        <end position="252"/>
    </location>
</feature>
<accession>A0A7S4VVZ7</accession>
<name>A0A7S4VVZ7_9STRA</name>
<keyword evidence="3" id="KW-0813">Transport</keyword>
<gene>
    <name evidence="11" type="ORF">DBRI00130_LOCUS14369</name>
</gene>
<evidence type="ECO:0000256" key="2">
    <source>
        <dbReference type="ARBA" id="ARBA00008066"/>
    </source>
</evidence>
<feature type="transmembrane region" description="Helical" evidence="9">
    <location>
        <begin position="301"/>
        <end position="322"/>
    </location>
</feature>
<evidence type="ECO:0000256" key="6">
    <source>
        <dbReference type="ARBA" id="ARBA00022970"/>
    </source>
</evidence>
<evidence type="ECO:0000256" key="5">
    <source>
        <dbReference type="ARBA" id="ARBA00022692"/>
    </source>
</evidence>
<feature type="transmembrane region" description="Helical" evidence="9">
    <location>
        <begin position="381"/>
        <end position="399"/>
    </location>
</feature>
<feature type="transmembrane region" description="Helical" evidence="9">
    <location>
        <begin position="177"/>
        <end position="195"/>
    </location>
</feature>
<dbReference type="PANTHER" id="PTHR22950:SF678">
    <property type="entry name" value="VACUOLAR AMINO ACID TRANSPORTER 5-RELATED"/>
    <property type="match status" value="1"/>
</dbReference>
<dbReference type="GO" id="GO:0005290">
    <property type="term" value="F:L-histidine transmembrane transporter activity"/>
    <property type="evidence" value="ECO:0007669"/>
    <property type="project" value="TreeGrafter"/>
</dbReference>
<dbReference type="GO" id="GO:0015189">
    <property type="term" value="F:L-lysine transmembrane transporter activity"/>
    <property type="evidence" value="ECO:0007669"/>
    <property type="project" value="TreeGrafter"/>
</dbReference>
<dbReference type="GO" id="GO:0005302">
    <property type="term" value="F:L-tyrosine transmembrane transporter activity"/>
    <property type="evidence" value="ECO:0007669"/>
    <property type="project" value="TreeGrafter"/>
</dbReference>
<reference evidence="11" key="1">
    <citation type="submission" date="2021-01" db="EMBL/GenBank/DDBJ databases">
        <authorList>
            <person name="Corre E."/>
            <person name="Pelletier E."/>
            <person name="Niang G."/>
            <person name="Scheremetjew M."/>
            <person name="Finn R."/>
            <person name="Kale V."/>
            <person name="Holt S."/>
            <person name="Cochrane G."/>
            <person name="Meng A."/>
            <person name="Brown T."/>
            <person name="Cohen L."/>
        </authorList>
    </citation>
    <scope>NUCLEOTIDE SEQUENCE</scope>
    <source>
        <strain evidence="11">GSO104</strain>
    </source>
</reference>
<keyword evidence="8 9" id="KW-0472">Membrane</keyword>
<feature type="transmembrane region" description="Helical" evidence="9">
    <location>
        <begin position="438"/>
        <end position="459"/>
    </location>
</feature>
<evidence type="ECO:0000256" key="4">
    <source>
        <dbReference type="ARBA" id="ARBA00022554"/>
    </source>
</evidence>
<organism evidence="11">
    <name type="scientific">Ditylum brightwellii</name>
    <dbReference type="NCBI Taxonomy" id="49249"/>
    <lineage>
        <taxon>Eukaryota</taxon>
        <taxon>Sar</taxon>
        <taxon>Stramenopiles</taxon>
        <taxon>Ochrophyta</taxon>
        <taxon>Bacillariophyta</taxon>
        <taxon>Mediophyceae</taxon>
        <taxon>Lithodesmiophycidae</taxon>
        <taxon>Lithodesmiales</taxon>
        <taxon>Lithodesmiaceae</taxon>
        <taxon>Ditylum</taxon>
    </lineage>
</organism>
<keyword evidence="4" id="KW-0926">Vacuole</keyword>
<evidence type="ECO:0000313" key="11">
    <source>
        <dbReference type="EMBL" id="CAE4606153.1"/>
    </source>
</evidence>
<dbReference type="GO" id="GO:0061459">
    <property type="term" value="F:L-arginine transmembrane transporter activity"/>
    <property type="evidence" value="ECO:0007669"/>
    <property type="project" value="TreeGrafter"/>
</dbReference>
<keyword evidence="6" id="KW-0029">Amino-acid transport</keyword>
<evidence type="ECO:0000256" key="8">
    <source>
        <dbReference type="ARBA" id="ARBA00023136"/>
    </source>
</evidence>
<keyword evidence="5 9" id="KW-0812">Transmembrane</keyword>